<accession>A0A151I0T6</accession>
<evidence type="ECO:0000313" key="2">
    <source>
        <dbReference type="EMBL" id="KYM79283.1"/>
    </source>
</evidence>
<reference evidence="2 3" key="1">
    <citation type="submission" date="2015-09" db="EMBL/GenBank/DDBJ databases">
        <title>Atta colombica WGS genome.</title>
        <authorList>
            <person name="Nygaard S."/>
            <person name="Hu H."/>
            <person name="Boomsma J."/>
            <person name="Zhang G."/>
        </authorList>
    </citation>
    <scope>NUCLEOTIDE SEQUENCE [LARGE SCALE GENOMIC DNA]</scope>
    <source>
        <strain evidence="2">Treedump-2</strain>
        <tissue evidence="2">Whole body</tissue>
    </source>
</reference>
<dbReference type="AlphaFoldDB" id="A0A151I0T6"/>
<feature type="compositionally biased region" description="Low complexity" evidence="1">
    <location>
        <begin position="86"/>
        <end position="101"/>
    </location>
</feature>
<organism evidence="2 3">
    <name type="scientific">Atta colombica</name>
    <dbReference type="NCBI Taxonomy" id="520822"/>
    <lineage>
        <taxon>Eukaryota</taxon>
        <taxon>Metazoa</taxon>
        <taxon>Ecdysozoa</taxon>
        <taxon>Arthropoda</taxon>
        <taxon>Hexapoda</taxon>
        <taxon>Insecta</taxon>
        <taxon>Pterygota</taxon>
        <taxon>Neoptera</taxon>
        <taxon>Endopterygota</taxon>
        <taxon>Hymenoptera</taxon>
        <taxon>Apocrita</taxon>
        <taxon>Aculeata</taxon>
        <taxon>Formicoidea</taxon>
        <taxon>Formicidae</taxon>
        <taxon>Myrmicinae</taxon>
        <taxon>Atta</taxon>
    </lineage>
</organism>
<protein>
    <submittedName>
        <fullName evidence="2">Uncharacterized protein</fullName>
    </submittedName>
</protein>
<feature type="region of interest" description="Disordered" evidence="1">
    <location>
        <begin position="157"/>
        <end position="185"/>
    </location>
</feature>
<keyword evidence="3" id="KW-1185">Reference proteome</keyword>
<dbReference type="EMBL" id="KQ976613">
    <property type="protein sequence ID" value="KYM79283.1"/>
    <property type="molecule type" value="Genomic_DNA"/>
</dbReference>
<name>A0A151I0T6_9HYME</name>
<evidence type="ECO:0000313" key="3">
    <source>
        <dbReference type="Proteomes" id="UP000078540"/>
    </source>
</evidence>
<feature type="compositionally biased region" description="Basic and acidic residues" evidence="1">
    <location>
        <begin position="69"/>
        <end position="84"/>
    </location>
</feature>
<evidence type="ECO:0000256" key="1">
    <source>
        <dbReference type="SAM" id="MobiDB-lite"/>
    </source>
</evidence>
<feature type="region of interest" description="Disordered" evidence="1">
    <location>
        <begin position="69"/>
        <end position="123"/>
    </location>
</feature>
<proteinExistence type="predicted"/>
<feature type="compositionally biased region" description="Basic and acidic residues" evidence="1">
    <location>
        <begin position="157"/>
        <end position="174"/>
    </location>
</feature>
<dbReference type="Proteomes" id="UP000078540">
    <property type="component" value="Unassembled WGS sequence"/>
</dbReference>
<gene>
    <name evidence="2" type="ORF">ALC53_10265</name>
</gene>
<sequence length="185" mass="21232">MVERLFDFRTGRRHRPLASETADGAHIRESRDVAGWNHSALKCSAFSSHHNHFLLLIRMKEILRHTPSRVMERSKHEEKQEPHRALLPVSTSSLPPSSFSSTGKQDNSRASIRESDNEDAAEEKPLDKRYISFHSMPILRTLHALVLRTCRWWSNAEKKGKREDEKEKDEKRIGGGEGEAGVSKR</sequence>